<keyword evidence="1" id="KW-0472">Membrane</keyword>
<accession>A0A7C4U7R0</accession>
<gene>
    <name evidence="2" type="ORF">ENV67_06630</name>
</gene>
<comment type="caution">
    <text evidence="2">The sequence shown here is derived from an EMBL/GenBank/DDBJ whole genome shotgun (WGS) entry which is preliminary data.</text>
</comment>
<keyword evidence="1" id="KW-1133">Transmembrane helix</keyword>
<organism evidence="2">
    <name type="scientific">candidate division WOR-3 bacterium</name>
    <dbReference type="NCBI Taxonomy" id="2052148"/>
    <lineage>
        <taxon>Bacteria</taxon>
        <taxon>Bacteria division WOR-3</taxon>
    </lineage>
</organism>
<feature type="transmembrane region" description="Helical" evidence="1">
    <location>
        <begin position="6"/>
        <end position="28"/>
    </location>
</feature>
<reference evidence="2" key="1">
    <citation type="journal article" date="2020" name="mSystems">
        <title>Genome- and Community-Level Interaction Insights into Carbon Utilization and Element Cycling Functions of Hydrothermarchaeota in Hydrothermal Sediment.</title>
        <authorList>
            <person name="Zhou Z."/>
            <person name="Liu Y."/>
            <person name="Xu W."/>
            <person name="Pan J."/>
            <person name="Luo Z.H."/>
            <person name="Li M."/>
        </authorList>
    </citation>
    <scope>NUCLEOTIDE SEQUENCE [LARGE SCALE GENOMIC DNA]</scope>
    <source>
        <strain evidence="2">SpSt-780</strain>
    </source>
</reference>
<dbReference type="AlphaFoldDB" id="A0A7C4U7R0"/>
<feature type="transmembrane region" description="Helical" evidence="1">
    <location>
        <begin position="40"/>
        <end position="61"/>
    </location>
</feature>
<evidence type="ECO:0000256" key="1">
    <source>
        <dbReference type="SAM" id="Phobius"/>
    </source>
</evidence>
<name>A0A7C4U7R0_UNCW3</name>
<keyword evidence="1" id="KW-0812">Transmembrane</keyword>
<protein>
    <submittedName>
        <fullName evidence="2">Uncharacterized protein</fullName>
    </submittedName>
</protein>
<evidence type="ECO:0000313" key="2">
    <source>
        <dbReference type="EMBL" id="HGW92196.1"/>
    </source>
</evidence>
<proteinExistence type="predicted"/>
<sequence>MKINLPLEFLFALGMLLLTISLFIYASIIKRLLVLIEKKGIWIMCILAGLVLLFGTFIHFYRVNYFGKLLSHVDPEDLFPLILQMLKFTSIESWVILAAGIISLIGSGVYFRWISR</sequence>
<dbReference type="EMBL" id="DTHG01000083">
    <property type="protein sequence ID" value="HGW92196.1"/>
    <property type="molecule type" value="Genomic_DNA"/>
</dbReference>
<feature type="transmembrane region" description="Helical" evidence="1">
    <location>
        <begin position="94"/>
        <end position="113"/>
    </location>
</feature>